<protein>
    <recommendedName>
        <fullName evidence="1">diguanylate cyclase</fullName>
        <ecNumber evidence="1">2.7.7.65</ecNumber>
    </recommendedName>
</protein>
<dbReference type="PROSITE" id="PS50887">
    <property type="entry name" value="GGDEF"/>
    <property type="match status" value="1"/>
</dbReference>
<dbReference type="AlphaFoldDB" id="A0A410JUU2"/>
<dbReference type="NCBIfam" id="TIGR00254">
    <property type="entry name" value="GGDEF"/>
    <property type="match status" value="1"/>
</dbReference>
<evidence type="ECO:0000256" key="3">
    <source>
        <dbReference type="PROSITE-ProRule" id="PRU00169"/>
    </source>
</evidence>
<dbReference type="InterPro" id="IPR000160">
    <property type="entry name" value="GGDEF_dom"/>
</dbReference>
<dbReference type="GO" id="GO:0000160">
    <property type="term" value="P:phosphorelay signal transduction system"/>
    <property type="evidence" value="ECO:0007669"/>
    <property type="project" value="InterPro"/>
</dbReference>
<dbReference type="Gene3D" id="3.30.70.270">
    <property type="match status" value="1"/>
</dbReference>
<dbReference type="PANTHER" id="PTHR45138:SF9">
    <property type="entry name" value="DIGUANYLATE CYCLASE DGCM-RELATED"/>
    <property type="match status" value="1"/>
</dbReference>
<dbReference type="CDD" id="cd01949">
    <property type="entry name" value="GGDEF"/>
    <property type="match status" value="1"/>
</dbReference>
<dbReference type="KEGG" id="gtl:EP073_00665"/>
<feature type="modified residue" description="4-aspartylphosphate" evidence="3">
    <location>
        <position position="69"/>
    </location>
</feature>
<proteinExistence type="predicted"/>
<keyword evidence="7" id="KW-1185">Reference proteome</keyword>
<sequence>MKVEMNKWTDDFPEAMKEITILCVEDESDARDKLSGFLGKNFGVVYSASDGIEGLEVFKSEKPDIIITDIQMPLMNGLEMAEEIRKENADVPIIITTGYDDEKYLVGSIDIGAMKYIKKPVDIKKLRSLLSEVALNIIQQKEKAKKDRLLRLVMENSAEFYLITDLEKIYYMNTAFLRYIGYEDMAELGTRTAVLEGVNILKDGSGYCGADLKSWLKKAVDGNLDEAVLKMQGAGKLKSEAKNFLVRLNRVEEEHSVLVSMVDISTLETASAIGETPAMVDPLTGVVNRQKFLEELDRELYRVQRYTRPLTLILFDIDGFSEINERYGRQVGDSIIKEIAQLVRQNVRVVDTFARYGGEEFIILAPETDINGGFQLADKIRGKIERQQFPHVGRVTCSFGVTEYVLLQSRDLIIKTADDALYMAKSRGRNRVEKVTFL</sequence>
<dbReference type="SMART" id="SM00267">
    <property type="entry name" value="GGDEF"/>
    <property type="match status" value="1"/>
</dbReference>
<dbReference type="InterPro" id="IPR011006">
    <property type="entry name" value="CheY-like_superfamily"/>
</dbReference>
<accession>A0A410JUU2</accession>
<feature type="domain" description="GGDEF" evidence="5">
    <location>
        <begin position="308"/>
        <end position="437"/>
    </location>
</feature>
<keyword evidence="3" id="KW-0597">Phosphoprotein</keyword>
<reference evidence="6 7" key="1">
    <citation type="submission" date="2019-01" db="EMBL/GenBank/DDBJ databases">
        <title>Geovibrio thiophilus DSM 11263, complete genome.</title>
        <authorList>
            <person name="Spring S."/>
            <person name="Bunk B."/>
            <person name="Sproer C."/>
        </authorList>
    </citation>
    <scope>NUCLEOTIDE SEQUENCE [LARGE SCALE GENOMIC DNA]</scope>
    <source>
        <strain evidence="6 7">DSM 11263</strain>
    </source>
</reference>
<dbReference type="CDD" id="cd17536">
    <property type="entry name" value="REC_YesN-like"/>
    <property type="match status" value="1"/>
</dbReference>
<dbReference type="FunFam" id="3.30.70.270:FF:000001">
    <property type="entry name" value="Diguanylate cyclase domain protein"/>
    <property type="match status" value="1"/>
</dbReference>
<dbReference type="EC" id="2.7.7.65" evidence="1"/>
<dbReference type="SUPFAM" id="SSF55073">
    <property type="entry name" value="Nucleotide cyclase"/>
    <property type="match status" value="1"/>
</dbReference>
<dbReference type="Gene3D" id="3.40.50.2300">
    <property type="match status" value="1"/>
</dbReference>
<comment type="catalytic activity">
    <reaction evidence="2">
        <text>2 GTP = 3',3'-c-di-GMP + 2 diphosphate</text>
        <dbReference type="Rhea" id="RHEA:24898"/>
        <dbReference type="ChEBI" id="CHEBI:33019"/>
        <dbReference type="ChEBI" id="CHEBI:37565"/>
        <dbReference type="ChEBI" id="CHEBI:58805"/>
        <dbReference type="EC" id="2.7.7.65"/>
    </reaction>
</comment>
<dbReference type="Proteomes" id="UP000287502">
    <property type="component" value="Chromosome"/>
</dbReference>
<gene>
    <name evidence="6" type="ORF">EP073_00665</name>
</gene>
<organism evidence="6 7">
    <name type="scientific">Geovibrio thiophilus</name>
    <dbReference type="NCBI Taxonomy" id="139438"/>
    <lineage>
        <taxon>Bacteria</taxon>
        <taxon>Pseudomonadati</taxon>
        <taxon>Deferribacterota</taxon>
        <taxon>Deferribacteres</taxon>
        <taxon>Deferribacterales</taxon>
        <taxon>Geovibrionaceae</taxon>
        <taxon>Geovibrio</taxon>
    </lineage>
</organism>
<dbReference type="SUPFAM" id="SSF52172">
    <property type="entry name" value="CheY-like"/>
    <property type="match status" value="1"/>
</dbReference>
<dbReference type="InterPro" id="IPR043128">
    <property type="entry name" value="Rev_trsase/Diguanyl_cyclase"/>
</dbReference>
<evidence type="ECO:0000256" key="2">
    <source>
        <dbReference type="ARBA" id="ARBA00034247"/>
    </source>
</evidence>
<evidence type="ECO:0000313" key="7">
    <source>
        <dbReference type="Proteomes" id="UP000287502"/>
    </source>
</evidence>
<dbReference type="InterPro" id="IPR050469">
    <property type="entry name" value="Diguanylate_Cyclase"/>
</dbReference>
<dbReference type="GO" id="GO:0052621">
    <property type="term" value="F:diguanylate cyclase activity"/>
    <property type="evidence" value="ECO:0007669"/>
    <property type="project" value="UniProtKB-EC"/>
</dbReference>
<dbReference type="Pfam" id="PF00990">
    <property type="entry name" value="GGDEF"/>
    <property type="match status" value="1"/>
</dbReference>
<evidence type="ECO:0000259" key="4">
    <source>
        <dbReference type="PROSITE" id="PS50110"/>
    </source>
</evidence>
<evidence type="ECO:0000256" key="1">
    <source>
        <dbReference type="ARBA" id="ARBA00012528"/>
    </source>
</evidence>
<dbReference type="SMART" id="SM00448">
    <property type="entry name" value="REC"/>
    <property type="match status" value="1"/>
</dbReference>
<dbReference type="InterPro" id="IPR001789">
    <property type="entry name" value="Sig_transdc_resp-reg_receiver"/>
</dbReference>
<evidence type="ECO:0000259" key="5">
    <source>
        <dbReference type="PROSITE" id="PS50887"/>
    </source>
</evidence>
<dbReference type="PANTHER" id="PTHR45138">
    <property type="entry name" value="REGULATORY COMPONENTS OF SENSORY TRANSDUCTION SYSTEM"/>
    <property type="match status" value="1"/>
</dbReference>
<dbReference type="PROSITE" id="PS50110">
    <property type="entry name" value="RESPONSE_REGULATORY"/>
    <property type="match status" value="1"/>
</dbReference>
<dbReference type="EMBL" id="CP035108">
    <property type="protein sequence ID" value="QAR31964.1"/>
    <property type="molecule type" value="Genomic_DNA"/>
</dbReference>
<dbReference type="OrthoDB" id="9812260at2"/>
<feature type="domain" description="Response regulatory" evidence="4">
    <location>
        <begin position="20"/>
        <end position="134"/>
    </location>
</feature>
<dbReference type="Pfam" id="PF00072">
    <property type="entry name" value="Response_reg"/>
    <property type="match status" value="1"/>
</dbReference>
<dbReference type="InterPro" id="IPR029787">
    <property type="entry name" value="Nucleotide_cyclase"/>
</dbReference>
<evidence type="ECO:0000313" key="6">
    <source>
        <dbReference type="EMBL" id="QAR31964.1"/>
    </source>
</evidence>
<name>A0A410JUU2_9BACT</name>